<comment type="caution">
    <text evidence="3">The sequence shown here is derived from an EMBL/GenBank/DDBJ whole genome shotgun (WGS) entry which is preliminary data.</text>
</comment>
<sequence length="125" mass="14234">MPYLLGVDWLVKTMRHSLQGFHPAIGLHLFFLLVEHCRKKLYRRGTESVARGSKETKEGKRKGMTAGQLGRRNCSPQYLGSPQYLASPQYLGSPQYPTDERCSTEGGLKFTAREGIMAFLKYQMF</sequence>
<evidence type="ECO:0000313" key="3">
    <source>
        <dbReference type="EMBL" id="TNN45406.1"/>
    </source>
</evidence>
<dbReference type="EMBL" id="SRLO01000848">
    <property type="protein sequence ID" value="TNN45406.1"/>
    <property type="molecule type" value="Genomic_DNA"/>
</dbReference>
<evidence type="ECO:0000313" key="4">
    <source>
        <dbReference type="Proteomes" id="UP000314294"/>
    </source>
</evidence>
<feature type="transmembrane region" description="Helical" evidence="2">
    <location>
        <begin position="20"/>
        <end position="37"/>
    </location>
</feature>
<protein>
    <submittedName>
        <fullName evidence="3">Uncharacterized protein</fullName>
    </submittedName>
</protein>
<dbReference type="Proteomes" id="UP000314294">
    <property type="component" value="Unassembled WGS sequence"/>
</dbReference>
<feature type="region of interest" description="Disordered" evidence="1">
    <location>
        <begin position="48"/>
        <end position="71"/>
    </location>
</feature>
<name>A0A4Z2FVZ7_9TELE</name>
<keyword evidence="2" id="KW-0812">Transmembrane</keyword>
<reference evidence="3 4" key="1">
    <citation type="submission" date="2019-03" db="EMBL/GenBank/DDBJ databases">
        <title>First draft genome of Liparis tanakae, snailfish: a comprehensive survey of snailfish specific genes.</title>
        <authorList>
            <person name="Kim W."/>
            <person name="Song I."/>
            <person name="Jeong J.-H."/>
            <person name="Kim D."/>
            <person name="Kim S."/>
            <person name="Ryu S."/>
            <person name="Song J.Y."/>
            <person name="Lee S.K."/>
        </authorList>
    </citation>
    <scope>NUCLEOTIDE SEQUENCE [LARGE SCALE GENOMIC DNA]</scope>
    <source>
        <tissue evidence="3">Muscle</tissue>
    </source>
</reference>
<accession>A0A4Z2FVZ7</accession>
<keyword evidence="4" id="KW-1185">Reference proteome</keyword>
<keyword evidence="2" id="KW-0472">Membrane</keyword>
<gene>
    <name evidence="3" type="ORF">EYF80_044393</name>
</gene>
<evidence type="ECO:0000256" key="1">
    <source>
        <dbReference type="SAM" id="MobiDB-lite"/>
    </source>
</evidence>
<keyword evidence="2" id="KW-1133">Transmembrane helix</keyword>
<organism evidence="3 4">
    <name type="scientific">Liparis tanakae</name>
    <name type="common">Tanaka's snailfish</name>
    <dbReference type="NCBI Taxonomy" id="230148"/>
    <lineage>
        <taxon>Eukaryota</taxon>
        <taxon>Metazoa</taxon>
        <taxon>Chordata</taxon>
        <taxon>Craniata</taxon>
        <taxon>Vertebrata</taxon>
        <taxon>Euteleostomi</taxon>
        <taxon>Actinopterygii</taxon>
        <taxon>Neopterygii</taxon>
        <taxon>Teleostei</taxon>
        <taxon>Neoteleostei</taxon>
        <taxon>Acanthomorphata</taxon>
        <taxon>Eupercaria</taxon>
        <taxon>Perciformes</taxon>
        <taxon>Cottioidei</taxon>
        <taxon>Cottales</taxon>
        <taxon>Liparidae</taxon>
        <taxon>Liparis</taxon>
    </lineage>
</organism>
<evidence type="ECO:0000256" key="2">
    <source>
        <dbReference type="SAM" id="Phobius"/>
    </source>
</evidence>
<dbReference type="AlphaFoldDB" id="A0A4Z2FVZ7"/>
<proteinExistence type="predicted"/>